<name>A0A6N3DB34_9FIRM</name>
<keyword evidence="2 4" id="KW-0694">RNA-binding</keyword>
<proteinExistence type="inferred from homology"/>
<dbReference type="PANTHER" id="PTHR47683:SF4">
    <property type="entry name" value="PSEUDOURIDINE SYNTHASE"/>
    <property type="match status" value="1"/>
</dbReference>
<sequence>MRLRLDKFLANKALGSRKEVHALIKQGLVTVDGIVAKKKDMPIDIPEQTIAVNGEIIDSRQIYYVKFNKPAGYVCAMEDARYPTVMDILPPEFRTMGVGPVGRLDKDTEGLLLLSNDGAWAHRIINGKKHVAKRYYFEYSGTLSEEGLERIRTGIVLGDGTECKPAEIILTGAEADKSEDTDAGDAVLLKSAEIIIEEGKYHQVKRMIGAAGGEITYLKRLTVGHLDLSDIPNPGDFTYLEASDYEKL</sequence>
<evidence type="ECO:0000256" key="4">
    <source>
        <dbReference type="PROSITE-ProRule" id="PRU00182"/>
    </source>
</evidence>
<accession>A0A6N3DB34</accession>
<gene>
    <name evidence="7" type="primary">rsuA</name>
    <name evidence="7" type="ORF">VRLFYP33_01492</name>
</gene>
<organism evidence="7">
    <name type="scientific">Veillonella ratti</name>
    <dbReference type="NCBI Taxonomy" id="103892"/>
    <lineage>
        <taxon>Bacteria</taxon>
        <taxon>Bacillati</taxon>
        <taxon>Bacillota</taxon>
        <taxon>Negativicutes</taxon>
        <taxon>Veillonellales</taxon>
        <taxon>Veillonellaceae</taxon>
        <taxon>Veillonella</taxon>
    </lineage>
</organism>
<dbReference type="InterPro" id="IPR020103">
    <property type="entry name" value="PsdUridine_synth_cat_dom_sf"/>
</dbReference>
<dbReference type="PROSITE" id="PS01149">
    <property type="entry name" value="PSI_RSU"/>
    <property type="match status" value="1"/>
</dbReference>
<dbReference type="SUPFAM" id="SSF55120">
    <property type="entry name" value="Pseudouridine synthase"/>
    <property type="match status" value="1"/>
</dbReference>
<dbReference type="EC" id="5.4.99.-" evidence="5"/>
<dbReference type="PROSITE" id="PS50889">
    <property type="entry name" value="S4"/>
    <property type="match status" value="1"/>
</dbReference>
<dbReference type="GO" id="GO:0003723">
    <property type="term" value="F:RNA binding"/>
    <property type="evidence" value="ECO:0007669"/>
    <property type="project" value="UniProtKB-KW"/>
</dbReference>
<dbReference type="InterPro" id="IPR050343">
    <property type="entry name" value="RsuA_PseudoU_synthase"/>
</dbReference>
<dbReference type="InterPro" id="IPR000748">
    <property type="entry name" value="PsdUridine_synth_RsuA/RluB/E/F"/>
</dbReference>
<dbReference type="Gene3D" id="3.30.70.580">
    <property type="entry name" value="Pseudouridine synthase I, catalytic domain, N-terminal subdomain"/>
    <property type="match status" value="1"/>
</dbReference>
<dbReference type="InterPro" id="IPR020094">
    <property type="entry name" value="TruA/RsuA/RluB/E/F_N"/>
</dbReference>
<dbReference type="CDD" id="cd00165">
    <property type="entry name" value="S4"/>
    <property type="match status" value="1"/>
</dbReference>
<evidence type="ECO:0000313" key="7">
    <source>
        <dbReference type="EMBL" id="VYU22653.1"/>
    </source>
</evidence>
<dbReference type="InterPro" id="IPR002942">
    <property type="entry name" value="S4_RNA-bd"/>
</dbReference>
<dbReference type="RefSeq" id="WP_156705057.1">
    <property type="nucleotide sequence ID" value="NZ_CACRUX010000054.1"/>
</dbReference>
<keyword evidence="3 5" id="KW-0413">Isomerase</keyword>
<reference evidence="7" key="1">
    <citation type="submission" date="2019-11" db="EMBL/GenBank/DDBJ databases">
        <authorList>
            <person name="Feng L."/>
        </authorList>
    </citation>
    <scope>NUCLEOTIDE SEQUENCE</scope>
    <source>
        <strain evidence="7">VrattiLFYP33</strain>
    </source>
</reference>
<dbReference type="NCBIfam" id="TIGR00093">
    <property type="entry name" value="pseudouridine synthase"/>
    <property type="match status" value="1"/>
</dbReference>
<dbReference type="InterPro" id="IPR042092">
    <property type="entry name" value="PsdUridine_s_RsuA/RluB/E/F_cat"/>
</dbReference>
<dbReference type="AlphaFoldDB" id="A0A6N3DB34"/>
<comment type="similarity">
    <text evidence="1 5">Belongs to the pseudouridine synthase RsuA family.</text>
</comment>
<dbReference type="Gene3D" id="3.30.70.1560">
    <property type="entry name" value="Alpha-L RNA-binding motif"/>
    <property type="match status" value="1"/>
</dbReference>
<evidence type="ECO:0000259" key="6">
    <source>
        <dbReference type="SMART" id="SM00363"/>
    </source>
</evidence>
<dbReference type="InterPro" id="IPR018496">
    <property type="entry name" value="PsdUridine_synth_RsuA/RluB_CS"/>
</dbReference>
<dbReference type="EMBL" id="CACRUX010000054">
    <property type="protein sequence ID" value="VYU22653.1"/>
    <property type="molecule type" value="Genomic_DNA"/>
</dbReference>
<protein>
    <recommendedName>
        <fullName evidence="5">Pseudouridine synthase</fullName>
        <ecNumber evidence="5">5.4.99.-</ecNumber>
    </recommendedName>
</protein>
<dbReference type="SUPFAM" id="SSF55174">
    <property type="entry name" value="Alpha-L RNA-binding motif"/>
    <property type="match status" value="1"/>
</dbReference>
<dbReference type="InterPro" id="IPR036986">
    <property type="entry name" value="S4_RNA-bd_sf"/>
</dbReference>
<dbReference type="GO" id="GO:0120159">
    <property type="term" value="F:rRNA pseudouridine synthase activity"/>
    <property type="evidence" value="ECO:0007669"/>
    <property type="project" value="UniProtKB-ARBA"/>
</dbReference>
<dbReference type="SMART" id="SM00363">
    <property type="entry name" value="S4"/>
    <property type="match status" value="1"/>
</dbReference>
<evidence type="ECO:0000256" key="1">
    <source>
        <dbReference type="ARBA" id="ARBA00008348"/>
    </source>
</evidence>
<evidence type="ECO:0000256" key="5">
    <source>
        <dbReference type="RuleBase" id="RU003887"/>
    </source>
</evidence>
<dbReference type="Gene3D" id="3.10.290.10">
    <property type="entry name" value="RNA-binding S4 domain"/>
    <property type="match status" value="1"/>
</dbReference>
<dbReference type="InterPro" id="IPR006145">
    <property type="entry name" value="PsdUridine_synth_RsuA/RluA"/>
</dbReference>
<evidence type="ECO:0000256" key="3">
    <source>
        <dbReference type="ARBA" id="ARBA00023235"/>
    </source>
</evidence>
<dbReference type="GO" id="GO:0000455">
    <property type="term" value="P:enzyme-directed rRNA pseudouridine synthesis"/>
    <property type="evidence" value="ECO:0007669"/>
    <property type="project" value="UniProtKB-ARBA"/>
</dbReference>
<dbReference type="Pfam" id="PF01479">
    <property type="entry name" value="S4"/>
    <property type="match status" value="1"/>
</dbReference>
<evidence type="ECO:0000256" key="2">
    <source>
        <dbReference type="ARBA" id="ARBA00022884"/>
    </source>
</evidence>
<dbReference type="Pfam" id="PF00849">
    <property type="entry name" value="PseudoU_synth_2"/>
    <property type="match status" value="1"/>
</dbReference>
<dbReference type="PANTHER" id="PTHR47683">
    <property type="entry name" value="PSEUDOURIDINE SYNTHASE FAMILY PROTEIN-RELATED"/>
    <property type="match status" value="1"/>
</dbReference>
<feature type="domain" description="RNA-binding S4" evidence="6">
    <location>
        <begin position="3"/>
        <end position="61"/>
    </location>
</feature>